<dbReference type="PROSITE" id="PS50110">
    <property type="entry name" value="RESPONSE_REGULATORY"/>
    <property type="match status" value="2"/>
</dbReference>
<dbReference type="CDD" id="cd00130">
    <property type="entry name" value="PAS"/>
    <property type="match status" value="1"/>
</dbReference>
<dbReference type="SUPFAM" id="SSF55785">
    <property type="entry name" value="PYP-like sensor domain (PAS domain)"/>
    <property type="match status" value="1"/>
</dbReference>
<dbReference type="SMART" id="SM00448">
    <property type="entry name" value="REC"/>
    <property type="match status" value="2"/>
</dbReference>
<evidence type="ECO:0000256" key="1">
    <source>
        <dbReference type="ARBA" id="ARBA00000085"/>
    </source>
</evidence>
<evidence type="ECO:0000259" key="14">
    <source>
        <dbReference type="PROSITE" id="PS50113"/>
    </source>
</evidence>
<comment type="similarity">
    <text evidence="2">In the N-terminal section; belongs to the phytochrome family.</text>
</comment>
<feature type="domain" description="Response regulatory" evidence="13">
    <location>
        <begin position="850"/>
        <end position="970"/>
    </location>
</feature>
<keyword evidence="6" id="KW-0418">Kinase</keyword>
<dbReference type="PROSITE" id="PS50109">
    <property type="entry name" value="HIS_KIN"/>
    <property type="match status" value="1"/>
</dbReference>
<dbReference type="GeneID" id="97988386"/>
<sequence>MKKERAVGSKIKFALAAVFVVTVLSTMTLLFVQGVKKQLWEQSVSTIIESTMQGCNTLRIQLEDEYQSMGTVAGYMKEFSSQQKEELQLALESYAKTDQGAALYLSDGRVLPAGTGKDEEAQKQLWKTNKKDGIINPHISSVTGVNVFDLFVRIDLRDGETGFLVKEYEVENIVDSFSLSFYNDAGFSYVINTTGDVLIRPPHPNSNKTVQNLFDMLLVTQNSETKIREFAKALEDFRTGWAVFAYQEEQMVFCYTPLKLQSDWYLISIIPRNVVEKQTNEILMRTMTLIASIILGIFLLVAFYVRYVNRTDRKLGNQAEYIGHLYNAVPEGIALITQEQPLCILQLNREGLRLLEYPEDAQNDAPKGKAIKDIVHPEDYEQTIGIFRDTAENDRKNRFENRVMRQDGTWFWSSVIVEKMKDPNGNPVLIATFHDITEEKLAKEAAERAKLQERLTLVGAISNAYPVIISINLTRDTLNFIYVKPDLMVDLGKQKSYSELFEAMLPTMYPDAQEIFRNRFLMENLRNALGQDKNEIYLEAKQLMADGKYHWVSTQIIYVDNPYSEDKLAILISRRNDEQRYEEEQRRQALQSALDSARAASSAKSQFLSNMSHDIRTPMNAIVGMTAIATAHLDDRDRVVECLRKISLSSQHLLSLINDVLDMSKIESGKLSLREEPFNFAELVADAVELVRPQANAGHLNLEIQFTMLKNEKVIGDPLRIRQVCINILSNAVKYTPEGGSVLVEVRQENSTRRGYGNYIFRCEDTGVGMNEEFLKKLFQPFERAQDSTISKITGTGLGMAITKNVVEMMNGDILVESCPGKGSVFTVTMPMQPENAQAEEVPGEWIGVHSLIVDDDRQTCENAAELLDNMGLRAEFVTDGRTAVSWVVQARDTADPYQLVIIDWKMPDMDGVETARRIRSEVGPDIPVIILTAYDWAEIEGEAREAGVTAFLAKPFYRSKVCYLLSELSEDREGTEPVRPGWKADYRDKRVLLAEDNEINREIARELVGESGVVIEEACDGAEAVRMVRESEEGYYDLILMDIQMPEMDGYEATREIRALERRDVKRLPIVAMTANAFAEDVQAACRAGMNAHLAKPIDLNELERILKQYLSEGNAMEERPGKGVGTV</sequence>
<dbReference type="AlphaFoldDB" id="A0A3E3I1Q2"/>
<dbReference type="Gene3D" id="1.10.287.130">
    <property type="match status" value="1"/>
</dbReference>
<dbReference type="InterPro" id="IPR003594">
    <property type="entry name" value="HATPase_dom"/>
</dbReference>
<dbReference type="PRINTS" id="PR00344">
    <property type="entry name" value="BCTRLSENSOR"/>
</dbReference>
<feature type="modified residue" description="4-aspartylphosphate" evidence="10">
    <location>
        <position position="904"/>
    </location>
</feature>
<feature type="domain" description="Histidine kinase" evidence="12">
    <location>
        <begin position="610"/>
        <end position="834"/>
    </location>
</feature>
<dbReference type="CDD" id="cd16922">
    <property type="entry name" value="HATPase_EvgS-ArcB-TorS-like"/>
    <property type="match status" value="1"/>
</dbReference>
<dbReference type="GO" id="GO:0000155">
    <property type="term" value="F:phosphorelay sensor kinase activity"/>
    <property type="evidence" value="ECO:0007669"/>
    <property type="project" value="InterPro"/>
</dbReference>
<comment type="catalytic activity">
    <reaction evidence="1">
        <text>ATP + protein L-histidine = ADP + protein N-phospho-L-histidine.</text>
        <dbReference type="EC" id="2.7.13.3"/>
    </reaction>
</comment>
<evidence type="ECO:0000256" key="9">
    <source>
        <dbReference type="ARBA" id="ARBA00074306"/>
    </source>
</evidence>
<dbReference type="SUPFAM" id="SSF52172">
    <property type="entry name" value="CheY-like"/>
    <property type="match status" value="2"/>
</dbReference>
<dbReference type="PROSITE" id="PS50113">
    <property type="entry name" value="PAC"/>
    <property type="match status" value="1"/>
</dbReference>
<keyword evidence="11" id="KW-1133">Transmembrane helix</keyword>
<keyword evidence="6" id="KW-0808">Transferase</keyword>
<dbReference type="InterPro" id="IPR004358">
    <property type="entry name" value="Sig_transdc_His_kin-like_C"/>
</dbReference>
<dbReference type="PANTHER" id="PTHR45339">
    <property type="entry name" value="HYBRID SIGNAL TRANSDUCTION HISTIDINE KINASE J"/>
    <property type="match status" value="1"/>
</dbReference>
<comment type="function">
    <text evidence="8">May play the central regulatory role in sporulation. It may be an element of the effector pathway responsible for the activation of sporulation genes in response to nutritional stress. Spo0A may act in concert with spo0H (a sigma factor) to control the expression of some genes that are critical to the sporulation process.</text>
</comment>
<evidence type="ECO:0000256" key="2">
    <source>
        <dbReference type="ARBA" id="ARBA00006402"/>
    </source>
</evidence>
<evidence type="ECO:0000256" key="10">
    <source>
        <dbReference type="PROSITE-ProRule" id="PRU00169"/>
    </source>
</evidence>
<keyword evidence="11" id="KW-0472">Membrane</keyword>
<dbReference type="Gene3D" id="3.40.50.2300">
    <property type="match status" value="2"/>
</dbReference>
<dbReference type="Pfam" id="PF00512">
    <property type="entry name" value="HisKA"/>
    <property type="match status" value="1"/>
</dbReference>
<dbReference type="CDD" id="cd00082">
    <property type="entry name" value="HisKA"/>
    <property type="match status" value="1"/>
</dbReference>
<feature type="domain" description="PAC" evidence="14">
    <location>
        <begin position="397"/>
        <end position="448"/>
    </location>
</feature>
<name>A0A3E3I1Q2_9FIRM</name>
<evidence type="ECO:0000259" key="13">
    <source>
        <dbReference type="PROSITE" id="PS50110"/>
    </source>
</evidence>
<dbReference type="Pfam" id="PF00072">
    <property type="entry name" value="Response_reg"/>
    <property type="match status" value="2"/>
</dbReference>
<dbReference type="InterPro" id="IPR013655">
    <property type="entry name" value="PAS_fold_3"/>
</dbReference>
<evidence type="ECO:0000313" key="16">
    <source>
        <dbReference type="Proteomes" id="UP000260812"/>
    </source>
</evidence>
<evidence type="ECO:0000256" key="11">
    <source>
        <dbReference type="SAM" id="Phobius"/>
    </source>
</evidence>
<organism evidence="15 16">
    <name type="scientific">Eisenbergiella massiliensis</name>
    <dbReference type="NCBI Taxonomy" id="1720294"/>
    <lineage>
        <taxon>Bacteria</taxon>
        <taxon>Bacillati</taxon>
        <taxon>Bacillota</taxon>
        <taxon>Clostridia</taxon>
        <taxon>Lachnospirales</taxon>
        <taxon>Lachnospiraceae</taxon>
        <taxon>Eisenbergiella</taxon>
    </lineage>
</organism>
<keyword evidence="11" id="KW-0812">Transmembrane</keyword>
<accession>A0A3E3I1Q2</accession>
<evidence type="ECO:0000259" key="12">
    <source>
        <dbReference type="PROSITE" id="PS50109"/>
    </source>
</evidence>
<dbReference type="InterPro" id="IPR000014">
    <property type="entry name" value="PAS"/>
</dbReference>
<dbReference type="CDD" id="cd17546">
    <property type="entry name" value="REC_hyHK_CKI1_RcsC-like"/>
    <property type="match status" value="2"/>
</dbReference>
<feature type="modified residue" description="4-aspartylphosphate" evidence="10">
    <location>
        <position position="1043"/>
    </location>
</feature>
<dbReference type="Pfam" id="PF02518">
    <property type="entry name" value="HATPase_c"/>
    <property type="match status" value="1"/>
</dbReference>
<dbReference type="FunFam" id="3.30.565.10:FF:000010">
    <property type="entry name" value="Sensor histidine kinase RcsC"/>
    <property type="match status" value="1"/>
</dbReference>
<dbReference type="InterPro" id="IPR035965">
    <property type="entry name" value="PAS-like_dom_sf"/>
</dbReference>
<dbReference type="InterPro" id="IPR011006">
    <property type="entry name" value="CheY-like_superfamily"/>
</dbReference>
<reference evidence="15 16" key="1">
    <citation type="submission" date="2018-08" db="EMBL/GenBank/DDBJ databases">
        <title>A genome reference for cultivated species of the human gut microbiota.</title>
        <authorList>
            <person name="Zou Y."/>
            <person name="Xue W."/>
            <person name="Luo G."/>
        </authorList>
    </citation>
    <scope>NUCLEOTIDE SEQUENCE [LARGE SCALE GENOMIC DNA]</scope>
    <source>
        <strain evidence="15 16">TF05-5AC</strain>
    </source>
</reference>
<protein>
    <recommendedName>
        <fullName evidence="9">Circadian input-output histidine kinase CikA</fullName>
        <ecNumber evidence="3">2.7.13.3</ecNumber>
    </recommendedName>
    <alternativeName>
        <fullName evidence="4">Stage 0 sporulation protein A homolog</fullName>
    </alternativeName>
</protein>
<evidence type="ECO:0000256" key="3">
    <source>
        <dbReference type="ARBA" id="ARBA00012438"/>
    </source>
</evidence>
<keyword evidence="5 10" id="KW-0597">Phosphoprotein</keyword>
<gene>
    <name evidence="15" type="ORF">DXC51_16290</name>
</gene>
<evidence type="ECO:0000256" key="7">
    <source>
        <dbReference type="ARBA" id="ARBA00023012"/>
    </source>
</evidence>
<dbReference type="RefSeq" id="WP_117544930.1">
    <property type="nucleotide sequence ID" value="NZ_QVLV01000011.1"/>
</dbReference>
<dbReference type="NCBIfam" id="TIGR00229">
    <property type="entry name" value="sensory_box"/>
    <property type="match status" value="1"/>
</dbReference>
<evidence type="ECO:0000256" key="5">
    <source>
        <dbReference type="ARBA" id="ARBA00022553"/>
    </source>
</evidence>
<evidence type="ECO:0000256" key="8">
    <source>
        <dbReference type="ARBA" id="ARBA00024867"/>
    </source>
</evidence>
<dbReference type="InterPro" id="IPR036890">
    <property type="entry name" value="HATPase_C_sf"/>
</dbReference>
<proteinExistence type="inferred from homology"/>
<dbReference type="Pfam" id="PF08447">
    <property type="entry name" value="PAS_3"/>
    <property type="match status" value="1"/>
</dbReference>
<dbReference type="SUPFAM" id="SSF47384">
    <property type="entry name" value="Homodimeric domain of signal transducing histidine kinase"/>
    <property type="match status" value="1"/>
</dbReference>
<dbReference type="EC" id="2.7.13.3" evidence="3"/>
<keyword evidence="16" id="KW-1185">Reference proteome</keyword>
<feature type="domain" description="Response regulatory" evidence="13">
    <location>
        <begin position="991"/>
        <end position="1112"/>
    </location>
</feature>
<dbReference type="InterPro" id="IPR001789">
    <property type="entry name" value="Sig_transdc_resp-reg_receiver"/>
</dbReference>
<keyword evidence="7" id="KW-0902">Two-component regulatory system</keyword>
<dbReference type="SUPFAM" id="SSF55874">
    <property type="entry name" value="ATPase domain of HSP90 chaperone/DNA topoisomerase II/histidine kinase"/>
    <property type="match status" value="1"/>
</dbReference>
<dbReference type="SMART" id="SM00387">
    <property type="entry name" value="HATPase_c"/>
    <property type="match status" value="1"/>
</dbReference>
<evidence type="ECO:0000256" key="6">
    <source>
        <dbReference type="ARBA" id="ARBA00022777"/>
    </source>
</evidence>
<dbReference type="PANTHER" id="PTHR45339:SF1">
    <property type="entry name" value="HYBRID SIGNAL TRANSDUCTION HISTIDINE KINASE J"/>
    <property type="match status" value="1"/>
</dbReference>
<dbReference type="Gene3D" id="3.30.450.20">
    <property type="entry name" value="PAS domain"/>
    <property type="match status" value="2"/>
</dbReference>
<comment type="caution">
    <text evidence="15">The sequence shown here is derived from an EMBL/GenBank/DDBJ whole genome shotgun (WGS) entry which is preliminary data.</text>
</comment>
<dbReference type="InterPro" id="IPR005467">
    <property type="entry name" value="His_kinase_dom"/>
</dbReference>
<dbReference type="InterPro" id="IPR003661">
    <property type="entry name" value="HisK_dim/P_dom"/>
</dbReference>
<dbReference type="SMART" id="SM00388">
    <property type="entry name" value="HisKA"/>
    <property type="match status" value="1"/>
</dbReference>
<evidence type="ECO:0000256" key="4">
    <source>
        <dbReference type="ARBA" id="ARBA00018672"/>
    </source>
</evidence>
<dbReference type="InterPro" id="IPR036097">
    <property type="entry name" value="HisK_dim/P_sf"/>
</dbReference>
<dbReference type="EMBL" id="QVLV01000011">
    <property type="protein sequence ID" value="RGE58465.1"/>
    <property type="molecule type" value="Genomic_DNA"/>
</dbReference>
<dbReference type="Gene3D" id="3.30.565.10">
    <property type="entry name" value="Histidine kinase-like ATPase, C-terminal domain"/>
    <property type="match status" value="1"/>
</dbReference>
<dbReference type="Proteomes" id="UP000260812">
    <property type="component" value="Unassembled WGS sequence"/>
</dbReference>
<feature type="transmembrane region" description="Helical" evidence="11">
    <location>
        <begin position="282"/>
        <end position="305"/>
    </location>
</feature>
<dbReference type="InterPro" id="IPR000700">
    <property type="entry name" value="PAS-assoc_C"/>
</dbReference>
<evidence type="ECO:0000313" key="15">
    <source>
        <dbReference type="EMBL" id="RGE58465.1"/>
    </source>
</evidence>